<evidence type="ECO:0000256" key="1">
    <source>
        <dbReference type="SAM" id="MobiDB-lite"/>
    </source>
</evidence>
<dbReference type="AlphaFoldDB" id="A0AAD7FBA6"/>
<dbReference type="EMBL" id="JARKIF010000028">
    <property type="protein sequence ID" value="KAJ7613575.1"/>
    <property type="molecule type" value="Genomic_DNA"/>
</dbReference>
<proteinExistence type="predicted"/>
<reference evidence="2" key="1">
    <citation type="submission" date="2023-03" db="EMBL/GenBank/DDBJ databases">
        <title>Massive genome expansion in bonnet fungi (Mycena s.s.) driven by repeated elements and novel gene families across ecological guilds.</title>
        <authorList>
            <consortium name="Lawrence Berkeley National Laboratory"/>
            <person name="Harder C.B."/>
            <person name="Miyauchi S."/>
            <person name="Viragh M."/>
            <person name="Kuo A."/>
            <person name="Thoen E."/>
            <person name="Andreopoulos B."/>
            <person name="Lu D."/>
            <person name="Skrede I."/>
            <person name="Drula E."/>
            <person name="Henrissat B."/>
            <person name="Morin E."/>
            <person name="Kohler A."/>
            <person name="Barry K."/>
            <person name="LaButti K."/>
            <person name="Morin E."/>
            <person name="Salamov A."/>
            <person name="Lipzen A."/>
            <person name="Mereny Z."/>
            <person name="Hegedus B."/>
            <person name="Baldrian P."/>
            <person name="Stursova M."/>
            <person name="Weitz H."/>
            <person name="Taylor A."/>
            <person name="Grigoriev I.V."/>
            <person name="Nagy L.G."/>
            <person name="Martin F."/>
            <person name="Kauserud H."/>
        </authorList>
    </citation>
    <scope>NUCLEOTIDE SEQUENCE</scope>
    <source>
        <strain evidence="2">9284</strain>
    </source>
</reference>
<keyword evidence="3" id="KW-1185">Reference proteome</keyword>
<dbReference type="Proteomes" id="UP001221142">
    <property type="component" value="Unassembled WGS sequence"/>
</dbReference>
<evidence type="ECO:0000313" key="2">
    <source>
        <dbReference type="EMBL" id="KAJ7613575.1"/>
    </source>
</evidence>
<evidence type="ECO:0000313" key="3">
    <source>
        <dbReference type="Proteomes" id="UP001221142"/>
    </source>
</evidence>
<sequence length="495" mass="54362">MSQWNLHKLSRSWGEKIHKILQDDGKIMPGKVDNHPISSKILNKLENLAKSCKIFEDVTEMMVLATRKHLLSTKGLHNYAQSRPWNSKCHLLWSLSGSTYALGLRLSSRLFFLNGHNISLAPIPIPWTPFSSSIDIRVSRKPSSIKANNAQSPYIYPPPRAGIAEDDILNSQLDTRNTTRGVTPAEALDPTARPHRDPRLECAVGGGKQGLTGICYMLSDPYPYLCDPRVHFRGFYPYGSRPVSNPRTRKPPSGPDPPDSGCSAALMGPTFCGVILNVIGSPDVNFWIEMNHNQRVTHDVDNLAPAWSRADSCDPRKIESTSHIPIYQTPPVDRGNCSWSHDLTPSSMSGPDGGFRLASWGQIGGTILYAQHVNLPEHFSQSIHGLLIEHDMTVALPEQSGGPSLAWIPGHGPGFERFGLHISRAQAQALPGRAQAEDPGLSPGILVRRDQGVHPRGIKDKELPIIGGGRGVPPRAEKKKFCTKFLQNTGKALFA</sequence>
<protein>
    <submittedName>
        <fullName evidence="2">Uncharacterized protein</fullName>
    </submittedName>
</protein>
<comment type="caution">
    <text evidence="2">The sequence shown here is derived from an EMBL/GenBank/DDBJ whole genome shotgun (WGS) entry which is preliminary data.</text>
</comment>
<organism evidence="2 3">
    <name type="scientific">Roridomyces roridus</name>
    <dbReference type="NCBI Taxonomy" id="1738132"/>
    <lineage>
        <taxon>Eukaryota</taxon>
        <taxon>Fungi</taxon>
        <taxon>Dikarya</taxon>
        <taxon>Basidiomycota</taxon>
        <taxon>Agaricomycotina</taxon>
        <taxon>Agaricomycetes</taxon>
        <taxon>Agaricomycetidae</taxon>
        <taxon>Agaricales</taxon>
        <taxon>Marasmiineae</taxon>
        <taxon>Mycenaceae</taxon>
        <taxon>Roridomyces</taxon>
    </lineage>
</organism>
<accession>A0AAD7FBA6</accession>
<gene>
    <name evidence="2" type="ORF">FB45DRAFT_874519</name>
</gene>
<name>A0AAD7FBA6_9AGAR</name>
<feature type="region of interest" description="Disordered" evidence="1">
    <location>
        <begin position="241"/>
        <end position="262"/>
    </location>
</feature>